<name>A0A3M7M385_9PLEO</name>
<protein>
    <submittedName>
        <fullName evidence="2">2 iron 2 sulfur cluster binding</fullName>
    </submittedName>
</protein>
<dbReference type="Proteomes" id="UP000265663">
    <property type="component" value="Unassembled WGS sequence"/>
</dbReference>
<dbReference type="EMBL" id="KE747817">
    <property type="protein sequence ID" value="RMZ68943.1"/>
    <property type="molecule type" value="Genomic_DNA"/>
</dbReference>
<keyword evidence="3" id="KW-1185">Reference proteome</keyword>
<sequence length="336" mass="33895">MSYNSQLIAVYGIPAILTSTANLTDRPPSQQTGPVPHQDIPIPGASRIPCADDTKTDSDVHIATMRSSLPALLLAPLAALAAPDVFADFEPAAAAVAQLQPDAYEAMEKSPANGGFDLFKRQGNNCANSYFACANLGAPGVCCPRTAICSADQRGQVACCPQGAACTGAIANPTANPSANPTGTSTVPFVIASTTTDRPFVQQTNGATHASTVQNQFYPFPYIPTTYTNAAACSSAYTSCQNDAAKCTAALANGAAGVTISAPNGGATITAVTSVGIQSAQSICSSLSSLGCSQLTVEACARFDGAGAGNAAARALCAGYWMTAGVAVGIAGQLLR</sequence>
<organism evidence="2 3">
    <name type="scientific">Pyrenophora seminiperda CCB06</name>
    <dbReference type="NCBI Taxonomy" id="1302712"/>
    <lineage>
        <taxon>Eukaryota</taxon>
        <taxon>Fungi</taxon>
        <taxon>Dikarya</taxon>
        <taxon>Ascomycota</taxon>
        <taxon>Pezizomycotina</taxon>
        <taxon>Dothideomycetes</taxon>
        <taxon>Pleosporomycetidae</taxon>
        <taxon>Pleosporales</taxon>
        <taxon>Pleosporineae</taxon>
        <taxon>Pleosporaceae</taxon>
        <taxon>Pyrenophora</taxon>
    </lineage>
</organism>
<accession>A0A3M7M385</accession>
<evidence type="ECO:0000256" key="1">
    <source>
        <dbReference type="SAM" id="MobiDB-lite"/>
    </source>
</evidence>
<reference evidence="2 3" key="1">
    <citation type="journal article" date="2014" name="PLoS ONE">
        <title>De novo Genome Assembly of the Fungal Plant Pathogen Pyrenophora semeniperda.</title>
        <authorList>
            <person name="Soliai M.M."/>
            <person name="Meyer S.E."/>
            <person name="Udall J.A."/>
            <person name="Elzinga D.E."/>
            <person name="Hermansen R.A."/>
            <person name="Bodily P.M."/>
            <person name="Hart A.A."/>
            <person name="Coleman C.E."/>
        </authorList>
    </citation>
    <scope>NUCLEOTIDE SEQUENCE [LARGE SCALE GENOMIC DNA]</scope>
    <source>
        <strain evidence="2 3">CCB06</strain>
        <tissue evidence="2">Mycelium</tissue>
    </source>
</reference>
<evidence type="ECO:0000313" key="3">
    <source>
        <dbReference type="Proteomes" id="UP000265663"/>
    </source>
</evidence>
<evidence type="ECO:0000313" key="2">
    <source>
        <dbReference type="EMBL" id="RMZ68943.1"/>
    </source>
</evidence>
<dbReference type="OrthoDB" id="5410926at2759"/>
<gene>
    <name evidence="2" type="ORF">GMOD_00002840</name>
</gene>
<dbReference type="AlphaFoldDB" id="A0A3M7M385"/>
<dbReference type="PANTHER" id="PTHR39599:SF1">
    <property type="entry name" value="GPI-ANCHORED PROTEIN (EUROFUNG)"/>
    <property type="match status" value="1"/>
</dbReference>
<feature type="region of interest" description="Disordered" evidence="1">
    <location>
        <begin position="22"/>
        <end position="41"/>
    </location>
</feature>
<proteinExistence type="predicted"/>
<feature type="compositionally biased region" description="Polar residues" evidence="1">
    <location>
        <begin position="22"/>
        <end position="33"/>
    </location>
</feature>
<dbReference type="PANTHER" id="PTHR39599">
    <property type="entry name" value="GPI-ANCHORED PROTEIN (EUROFUNG)-RELATED-RELATED"/>
    <property type="match status" value="1"/>
</dbReference>